<dbReference type="InterPro" id="IPR007267">
    <property type="entry name" value="GtrA_DPMS_TM"/>
</dbReference>
<reference evidence="8 9" key="1">
    <citation type="submission" date="2020-12" db="EMBL/GenBank/DDBJ databases">
        <title>Pseudomonas schmalbachii sp. nov. isolated from millipede gut.</title>
        <authorList>
            <person name="Shelomi M."/>
        </authorList>
    </citation>
    <scope>NUCLEOTIDE SEQUENCE [LARGE SCALE GENOMIC DNA]</scope>
    <source>
        <strain evidence="8 9">Milli4</strain>
    </source>
</reference>
<evidence type="ECO:0000256" key="4">
    <source>
        <dbReference type="ARBA" id="ARBA00022989"/>
    </source>
</evidence>
<proteinExistence type="inferred from homology"/>
<keyword evidence="3 6" id="KW-0812">Transmembrane</keyword>
<dbReference type="Pfam" id="PF04138">
    <property type="entry name" value="GtrA_DPMS_TM"/>
    <property type="match status" value="1"/>
</dbReference>
<feature type="domain" description="GtrA/DPMS transmembrane" evidence="7">
    <location>
        <begin position="15"/>
        <end position="133"/>
    </location>
</feature>
<accession>A0ABS3TVX3</accession>
<feature type="transmembrane region" description="Helical" evidence="6">
    <location>
        <begin position="108"/>
        <end position="133"/>
    </location>
</feature>
<feature type="transmembrane region" description="Helical" evidence="6">
    <location>
        <begin position="40"/>
        <end position="59"/>
    </location>
</feature>
<gene>
    <name evidence="8" type="ORF">JFY56_16420</name>
</gene>
<keyword evidence="5 6" id="KW-0472">Membrane</keyword>
<dbReference type="Proteomes" id="UP000669060">
    <property type="component" value="Unassembled WGS sequence"/>
</dbReference>
<dbReference type="InterPro" id="IPR051401">
    <property type="entry name" value="GtrA_CellWall_Glycosyl"/>
</dbReference>
<feature type="transmembrane region" description="Helical" evidence="6">
    <location>
        <begin position="80"/>
        <end position="102"/>
    </location>
</feature>
<dbReference type="PANTHER" id="PTHR38459">
    <property type="entry name" value="PROPHAGE BACTOPRENOL-LINKED GLUCOSE TRANSLOCASE HOMOLOG"/>
    <property type="match status" value="1"/>
</dbReference>
<keyword evidence="9" id="KW-1185">Reference proteome</keyword>
<comment type="similarity">
    <text evidence="2">Belongs to the GtrA family.</text>
</comment>
<comment type="caution">
    <text evidence="8">The sequence shown here is derived from an EMBL/GenBank/DDBJ whole genome shotgun (WGS) entry which is preliminary data.</text>
</comment>
<evidence type="ECO:0000256" key="3">
    <source>
        <dbReference type="ARBA" id="ARBA00022692"/>
    </source>
</evidence>
<evidence type="ECO:0000313" key="8">
    <source>
        <dbReference type="EMBL" id="MBO3276810.1"/>
    </source>
</evidence>
<sequence length="145" mass="15904">MRSEQPSPARRFLLFAIGGGLGFVVDSLVLHGLLHLGANLYTGRLLSFLCAVLATWLFNRNRTFRERRSNHGLLGEALRYLLAMSAGGALNLSCYALLVHYWELARNWPVLAVAVGCLAGMLVNFASSSLWVFRGIAAGEPGRDR</sequence>
<evidence type="ECO:0000256" key="1">
    <source>
        <dbReference type="ARBA" id="ARBA00004141"/>
    </source>
</evidence>
<evidence type="ECO:0000256" key="2">
    <source>
        <dbReference type="ARBA" id="ARBA00009399"/>
    </source>
</evidence>
<name>A0ABS3TVX3_9PSED</name>
<dbReference type="EMBL" id="JAELYA010000006">
    <property type="protein sequence ID" value="MBO3276810.1"/>
    <property type="molecule type" value="Genomic_DNA"/>
</dbReference>
<dbReference type="PANTHER" id="PTHR38459:SF1">
    <property type="entry name" value="PROPHAGE BACTOPRENOL-LINKED GLUCOSE TRANSLOCASE HOMOLOG"/>
    <property type="match status" value="1"/>
</dbReference>
<organism evidence="8 9">
    <name type="scientific">Pseudomonas schmalbachii</name>
    <dbReference type="NCBI Taxonomy" id="2816993"/>
    <lineage>
        <taxon>Bacteria</taxon>
        <taxon>Pseudomonadati</taxon>
        <taxon>Pseudomonadota</taxon>
        <taxon>Gammaproteobacteria</taxon>
        <taxon>Pseudomonadales</taxon>
        <taxon>Pseudomonadaceae</taxon>
        <taxon>Pseudomonas</taxon>
    </lineage>
</organism>
<protein>
    <submittedName>
        <fullName evidence="8">GtrA family protein</fullName>
    </submittedName>
</protein>
<evidence type="ECO:0000256" key="6">
    <source>
        <dbReference type="SAM" id="Phobius"/>
    </source>
</evidence>
<dbReference type="RefSeq" id="WP_208314926.1">
    <property type="nucleotide sequence ID" value="NZ_JAELYA010000006.1"/>
</dbReference>
<evidence type="ECO:0000259" key="7">
    <source>
        <dbReference type="Pfam" id="PF04138"/>
    </source>
</evidence>
<evidence type="ECO:0000256" key="5">
    <source>
        <dbReference type="ARBA" id="ARBA00023136"/>
    </source>
</evidence>
<keyword evidence="4 6" id="KW-1133">Transmembrane helix</keyword>
<evidence type="ECO:0000313" key="9">
    <source>
        <dbReference type="Proteomes" id="UP000669060"/>
    </source>
</evidence>
<feature type="transmembrane region" description="Helical" evidence="6">
    <location>
        <begin position="12"/>
        <end position="34"/>
    </location>
</feature>
<comment type="subcellular location">
    <subcellularLocation>
        <location evidence="1">Membrane</location>
        <topology evidence="1">Multi-pass membrane protein</topology>
    </subcellularLocation>
</comment>